<evidence type="ECO:0000256" key="1">
    <source>
        <dbReference type="SAM" id="MobiDB-lite"/>
    </source>
</evidence>
<gene>
    <name evidence="3" type="ORF">LVJ94_51240</name>
</gene>
<evidence type="ECO:0000313" key="4">
    <source>
        <dbReference type="Proteomes" id="UP001374803"/>
    </source>
</evidence>
<dbReference type="Gene3D" id="3.40.50.720">
    <property type="entry name" value="NAD(P)-binding Rossmann-like Domain"/>
    <property type="match status" value="1"/>
</dbReference>
<evidence type="ECO:0000259" key="2">
    <source>
        <dbReference type="Pfam" id="PF00899"/>
    </source>
</evidence>
<keyword evidence="4" id="KW-1185">Reference proteome</keyword>
<dbReference type="InterPro" id="IPR000594">
    <property type="entry name" value="ThiF_NAD_FAD-bd"/>
</dbReference>
<keyword evidence="3" id="KW-0548">Nucleotidyltransferase</keyword>
<dbReference type="InterPro" id="IPR045886">
    <property type="entry name" value="ThiF/MoeB/HesA"/>
</dbReference>
<dbReference type="Proteomes" id="UP001374803">
    <property type="component" value="Chromosome"/>
</dbReference>
<dbReference type="SUPFAM" id="SSF55729">
    <property type="entry name" value="Acyl-CoA N-acyltransferases (Nat)"/>
    <property type="match status" value="1"/>
</dbReference>
<dbReference type="EMBL" id="CP089983">
    <property type="protein sequence ID" value="WXB05261.1"/>
    <property type="molecule type" value="Genomic_DNA"/>
</dbReference>
<accession>A0ABZ2L7U5</accession>
<proteinExistence type="predicted"/>
<organism evidence="3 4">
    <name type="scientific">Pendulispora rubella</name>
    <dbReference type="NCBI Taxonomy" id="2741070"/>
    <lineage>
        <taxon>Bacteria</taxon>
        <taxon>Pseudomonadati</taxon>
        <taxon>Myxococcota</taxon>
        <taxon>Myxococcia</taxon>
        <taxon>Myxococcales</taxon>
        <taxon>Sorangiineae</taxon>
        <taxon>Pendulisporaceae</taxon>
        <taxon>Pendulispora</taxon>
    </lineage>
</organism>
<dbReference type="CDD" id="cd01483">
    <property type="entry name" value="E1_enzyme_family"/>
    <property type="match status" value="1"/>
</dbReference>
<dbReference type="Gene3D" id="3.40.630.30">
    <property type="match status" value="1"/>
</dbReference>
<protein>
    <submittedName>
        <fullName evidence="3">ThiF family adenylyltransferase</fullName>
    </submittedName>
</protein>
<dbReference type="RefSeq" id="WP_394834904.1">
    <property type="nucleotide sequence ID" value="NZ_CP089929.1"/>
</dbReference>
<dbReference type="Pfam" id="PF00899">
    <property type="entry name" value="ThiF"/>
    <property type="match status" value="1"/>
</dbReference>
<dbReference type="PANTHER" id="PTHR43267:SF3">
    <property type="entry name" value="THIF PROTEIN"/>
    <property type="match status" value="1"/>
</dbReference>
<dbReference type="InterPro" id="IPR016181">
    <property type="entry name" value="Acyl_CoA_acyltransferase"/>
</dbReference>
<dbReference type="InterPro" id="IPR035985">
    <property type="entry name" value="Ubiquitin-activating_enz"/>
</dbReference>
<dbReference type="SUPFAM" id="SSF69572">
    <property type="entry name" value="Activating enzymes of the ubiquitin-like proteins"/>
    <property type="match status" value="1"/>
</dbReference>
<dbReference type="PANTHER" id="PTHR43267">
    <property type="entry name" value="TRNA THREONYLCARBAMOYLADENOSINE DEHYDRATASE"/>
    <property type="match status" value="1"/>
</dbReference>
<sequence>MESGAIPRIIYSSHRADDDVREAPERPRDGRGDAPAAQWYVTAFQVPRRPSANADQVTEIRALRAKVLFDRGRRPAFQHRDGTHIDDQDLDYGAWHFIARREAEGPPLGYIRLSTPATGDLFQSRAFLGSERYEEFLRSEGFALEETFEHSRLVVEHRARKLGLGVYLNALAIAAAQSLGAKAMIGTSGTKDGQDHFHERFAFRSVPGTRRYVEHYTEDVVLMFYRTADGAGRYTELVARLREEFPALAAAGRAGPRPPSKREIPVHAASWRPVLFAPAQQDQRHALNALRESGEVRELHDTIDAQLTELIRSREPGERFDAEALERKKAEQLAGVDASDYGTWVWYPWSGRLVHLLPCEEFRLVRTDRNRGKLERPEQRHLLGFRIGIVGLSVGNASALTFVLEGIGGAYKLADFDDFSLSNLNRLRAGVHDLGVNKSVICARQMFEIDPYIDIEIYPQGLTEANMTDFFCGGRGPIDLLVEECDTPFVKIAAREYARDLRIPVVMDCNDRGMLDIERFDLEPGRPLLHGFVGNISSRDLSSLSHEQKVALILRMVDAKRISPELAASFGQLGRTLSSWPQLASGVALGGALTADAARRILLDQPCASGRYYVDFNELITPERDTTRESFE</sequence>
<dbReference type="GO" id="GO:0016779">
    <property type="term" value="F:nucleotidyltransferase activity"/>
    <property type="evidence" value="ECO:0007669"/>
    <property type="project" value="UniProtKB-KW"/>
</dbReference>
<feature type="domain" description="THIF-type NAD/FAD binding fold" evidence="2">
    <location>
        <begin position="373"/>
        <end position="506"/>
    </location>
</feature>
<reference evidence="3" key="1">
    <citation type="submission" date="2021-12" db="EMBL/GenBank/DDBJ databases">
        <title>Discovery of the Pendulisporaceae a myxobacterial family with distinct sporulation behavior and unique specialized metabolism.</title>
        <authorList>
            <person name="Garcia R."/>
            <person name="Popoff A."/>
            <person name="Bader C.D."/>
            <person name="Loehr J."/>
            <person name="Walesch S."/>
            <person name="Walt C."/>
            <person name="Boldt J."/>
            <person name="Bunk B."/>
            <person name="Haeckl F.J.F.P.J."/>
            <person name="Gunesch A.P."/>
            <person name="Birkelbach J."/>
            <person name="Nuebel U."/>
            <person name="Pietschmann T."/>
            <person name="Bach T."/>
            <person name="Mueller R."/>
        </authorList>
    </citation>
    <scope>NUCLEOTIDE SEQUENCE</scope>
    <source>
        <strain evidence="3">MSr11367</strain>
    </source>
</reference>
<feature type="compositionally biased region" description="Basic and acidic residues" evidence="1">
    <location>
        <begin position="14"/>
        <end position="32"/>
    </location>
</feature>
<feature type="region of interest" description="Disordered" evidence="1">
    <location>
        <begin position="1"/>
        <end position="34"/>
    </location>
</feature>
<name>A0ABZ2L7U5_9BACT</name>
<keyword evidence="3" id="KW-0808">Transferase</keyword>
<evidence type="ECO:0000313" key="3">
    <source>
        <dbReference type="EMBL" id="WXB05261.1"/>
    </source>
</evidence>